<gene>
    <name evidence="3" type="ORF">H4K34_02480</name>
</gene>
<feature type="domain" description="Response regulatory" evidence="2">
    <location>
        <begin position="30"/>
        <end position="142"/>
    </location>
</feature>
<dbReference type="Gene3D" id="3.40.50.2300">
    <property type="match status" value="1"/>
</dbReference>
<dbReference type="InterPro" id="IPR011006">
    <property type="entry name" value="CheY-like_superfamily"/>
</dbReference>
<dbReference type="Pfam" id="PF00072">
    <property type="entry name" value="Response_reg"/>
    <property type="match status" value="1"/>
</dbReference>
<evidence type="ECO:0000259" key="2">
    <source>
        <dbReference type="PROSITE" id="PS50110"/>
    </source>
</evidence>
<dbReference type="SUPFAM" id="SSF52172">
    <property type="entry name" value="CheY-like"/>
    <property type="match status" value="1"/>
</dbReference>
<evidence type="ECO:0000256" key="1">
    <source>
        <dbReference type="PROSITE-ProRule" id="PRU00169"/>
    </source>
</evidence>
<evidence type="ECO:0000313" key="4">
    <source>
        <dbReference type="Proteomes" id="UP000516305"/>
    </source>
</evidence>
<keyword evidence="4" id="KW-1185">Reference proteome</keyword>
<name>A0A7H0VG81_9FLAO</name>
<protein>
    <submittedName>
        <fullName evidence="3">Response regulator</fullName>
    </submittedName>
</protein>
<dbReference type="AlphaFoldDB" id="A0A7H0VG81"/>
<dbReference type="InterPro" id="IPR001789">
    <property type="entry name" value="Sig_transdc_resp-reg_receiver"/>
</dbReference>
<dbReference type="EMBL" id="CP060139">
    <property type="protein sequence ID" value="QNR24729.1"/>
    <property type="molecule type" value="Genomic_DNA"/>
</dbReference>
<reference evidence="3 4" key="1">
    <citation type="submission" date="2020-08" db="EMBL/GenBank/DDBJ databases">
        <title>Croceimicrobium hydrocarbonivorans gen. nov., sp. nov., a novel marine bacterium isolated from a bacterial consortium that degrades polyethylene terephthalate.</title>
        <authorList>
            <person name="Liu R."/>
        </authorList>
    </citation>
    <scope>NUCLEOTIDE SEQUENCE [LARGE SCALE GENOMIC DNA]</scope>
    <source>
        <strain evidence="3 4">A20-9</strain>
    </source>
</reference>
<organism evidence="3 4">
    <name type="scientific">Croceimicrobium hydrocarbonivorans</name>
    <dbReference type="NCBI Taxonomy" id="2761580"/>
    <lineage>
        <taxon>Bacteria</taxon>
        <taxon>Pseudomonadati</taxon>
        <taxon>Bacteroidota</taxon>
        <taxon>Flavobacteriia</taxon>
        <taxon>Flavobacteriales</taxon>
        <taxon>Owenweeksiaceae</taxon>
        <taxon>Croceimicrobium</taxon>
    </lineage>
</organism>
<dbReference type="PROSITE" id="PS50110">
    <property type="entry name" value="RESPONSE_REGULATORY"/>
    <property type="match status" value="1"/>
</dbReference>
<dbReference type="Proteomes" id="UP000516305">
    <property type="component" value="Chromosome"/>
</dbReference>
<dbReference type="KEGG" id="chyd:H4K34_02480"/>
<sequence length="144" mass="16142">MMATKNGVIAEEERIQLVNRSMSHFLEGKRVLLAGANEVDEMLLRYMVVESGGVLNVAKSIEEMRKTLSKSRYDLILMNSRLDNENAMGILQQLRKEGLVKSPVVAISSNDLVGRAIHNGFAYVLRRPLEKRKILAALSAIFQN</sequence>
<dbReference type="RefSeq" id="WP_210759256.1">
    <property type="nucleotide sequence ID" value="NZ_CP060139.1"/>
</dbReference>
<dbReference type="GO" id="GO:0000160">
    <property type="term" value="P:phosphorelay signal transduction system"/>
    <property type="evidence" value="ECO:0007669"/>
    <property type="project" value="InterPro"/>
</dbReference>
<accession>A0A7H0VG81</accession>
<comment type="caution">
    <text evidence="1">Lacks conserved residue(s) required for the propagation of feature annotation.</text>
</comment>
<evidence type="ECO:0000313" key="3">
    <source>
        <dbReference type="EMBL" id="QNR24729.1"/>
    </source>
</evidence>
<dbReference type="SMART" id="SM00448">
    <property type="entry name" value="REC"/>
    <property type="match status" value="1"/>
</dbReference>
<proteinExistence type="predicted"/>